<keyword evidence="1" id="KW-0472">Membrane</keyword>
<gene>
    <name evidence="2" type="ORF">GCM10023195_79450</name>
</gene>
<dbReference type="Proteomes" id="UP001500212">
    <property type="component" value="Unassembled WGS sequence"/>
</dbReference>
<name>A0ABP8TVX3_9ACTN</name>
<feature type="transmembrane region" description="Helical" evidence="1">
    <location>
        <begin position="48"/>
        <end position="76"/>
    </location>
</feature>
<dbReference type="EMBL" id="BAABHJ010000040">
    <property type="protein sequence ID" value="GAA4617760.1"/>
    <property type="molecule type" value="Genomic_DNA"/>
</dbReference>
<feature type="transmembrane region" description="Helical" evidence="1">
    <location>
        <begin position="82"/>
        <end position="108"/>
    </location>
</feature>
<keyword evidence="1" id="KW-1133">Transmembrane helix</keyword>
<organism evidence="2 3">
    <name type="scientific">Actinoallomurus liliacearum</name>
    <dbReference type="NCBI Taxonomy" id="1080073"/>
    <lineage>
        <taxon>Bacteria</taxon>
        <taxon>Bacillati</taxon>
        <taxon>Actinomycetota</taxon>
        <taxon>Actinomycetes</taxon>
        <taxon>Streptosporangiales</taxon>
        <taxon>Thermomonosporaceae</taxon>
        <taxon>Actinoallomurus</taxon>
    </lineage>
</organism>
<evidence type="ECO:0000313" key="3">
    <source>
        <dbReference type="Proteomes" id="UP001500212"/>
    </source>
</evidence>
<dbReference type="Pfam" id="PF07332">
    <property type="entry name" value="Phage_holin_3_6"/>
    <property type="match status" value="1"/>
</dbReference>
<dbReference type="InterPro" id="IPR009937">
    <property type="entry name" value="Phage_holin_3_6"/>
</dbReference>
<proteinExistence type="predicted"/>
<protein>
    <recommendedName>
        <fullName evidence="4">Transporter</fullName>
    </recommendedName>
</protein>
<evidence type="ECO:0008006" key="4">
    <source>
        <dbReference type="Google" id="ProtNLM"/>
    </source>
</evidence>
<dbReference type="RefSeq" id="WP_345365992.1">
    <property type="nucleotide sequence ID" value="NZ_BAABHJ010000040.1"/>
</dbReference>
<evidence type="ECO:0000256" key="1">
    <source>
        <dbReference type="SAM" id="Phobius"/>
    </source>
</evidence>
<accession>A0ABP8TVX3</accession>
<keyword evidence="1" id="KW-0812">Transmembrane</keyword>
<keyword evidence="3" id="KW-1185">Reference proteome</keyword>
<comment type="caution">
    <text evidence="2">The sequence shown here is derived from an EMBL/GenBank/DDBJ whole genome shotgun (WGS) entry which is preliminary data.</text>
</comment>
<evidence type="ECO:0000313" key="2">
    <source>
        <dbReference type="EMBL" id="GAA4617760.1"/>
    </source>
</evidence>
<reference evidence="3" key="1">
    <citation type="journal article" date="2019" name="Int. J. Syst. Evol. Microbiol.">
        <title>The Global Catalogue of Microorganisms (GCM) 10K type strain sequencing project: providing services to taxonomists for standard genome sequencing and annotation.</title>
        <authorList>
            <consortium name="The Broad Institute Genomics Platform"/>
            <consortium name="The Broad Institute Genome Sequencing Center for Infectious Disease"/>
            <person name="Wu L."/>
            <person name="Ma J."/>
        </authorList>
    </citation>
    <scope>NUCLEOTIDE SEQUENCE [LARGE SCALE GENOMIC DNA]</scope>
    <source>
        <strain evidence="3">JCM 17938</strain>
    </source>
</reference>
<sequence>MTEVRPNGQYDDKSLGELVAIATGSVSRLVKSELELAKLELKGDAKKAALGSTLFAVAGVIGGVVVILLSIALAYGLVALGIWNWAAFLIVAGFYVLLAAVLILIGLWRMKKMSGAKRSRQSVMEDFAMLRRGGDSEDKPAPAE</sequence>